<dbReference type="AlphaFoldDB" id="A0A3N6MDA5"/>
<protein>
    <submittedName>
        <fullName evidence="2">Uncharacterized protein</fullName>
    </submittedName>
</protein>
<proteinExistence type="predicted"/>
<evidence type="ECO:0000256" key="1">
    <source>
        <dbReference type="SAM" id="Phobius"/>
    </source>
</evidence>
<evidence type="ECO:0000313" key="2">
    <source>
        <dbReference type="EMBL" id="RQH00728.1"/>
    </source>
</evidence>
<evidence type="ECO:0000313" key="3">
    <source>
        <dbReference type="Proteomes" id="UP000281431"/>
    </source>
</evidence>
<gene>
    <name evidence="2" type="ORF">EA472_08770</name>
</gene>
<keyword evidence="3" id="KW-1185">Reference proteome</keyword>
<dbReference type="Proteomes" id="UP000281431">
    <property type="component" value="Unassembled WGS sequence"/>
</dbReference>
<keyword evidence="1" id="KW-0472">Membrane</keyword>
<sequence length="168" mass="17783">MKANTTHEGITIRGQDGTVAAEITPQYLVEEINKAIDDGYLKAREKAGEIMFETTNKGNQMIEKFEQKASRSTTQSCGVSKVDDEHVYLNNTDTNEIQFGLQMGSGTGVIAAAIAGYAGTGIGAVILAVAAVLVSLGASRVGTRNHGCGIIVDGEDEFIEPQDCLEPC</sequence>
<feature type="transmembrane region" description="Helical" evidence="1">
    <location>
        <begin position="109"/>
        <end position="136"/>
    </location>
</feature>
<comment type="caution">
    <text evidence="2">The sequence shown here is derived from an EMBL/GenBank/DDBJ whole genome shotgun (WGS) entry which is preliminary data.</text>
</comment>
<reference evidence="2 3" key="1">
    <citation type="submission" date="2018-10" db="EMBL/GenBank/DDBJ databases">
        <title>Natrarchaeobius chitinivorans gen. nov., sp. nov., and Natrarchaeobius haloalkaliphilus sp. nov., alkaliphilic, chitin-utilizing haloarchaea from hypersaline alkaline lakes.</title>
        <authorList>
            <person name="Sorokin D.Y."/>
            <person name="Elcheninov A.G."/>
            <person name="Kostrikina N.A."/>
            <person name="Bale N.J."/>
            <person name="Sinninghe Damste J.S."/>
            <person name="Khijniak T.V."/>
            <person name="Kublanov I.V."/>
            <person name="Toshchakov S.V."/>
        </authorList>
    </citation>
    <scope>NUCLEOTIDE SEQUENCE [LARGE SCALE GENOMIC DNA]</scope>
    <source>
        <strain evidence="2 3">AArcht7</strain>
    </source>
</reference>
<keyword evidence="1" id="KW-0812">Transmembrane</keyword>
<organism evidence="2 3">
    <name type="scientific">Natrarchaeobius chitinivorans</name>
    <dbReference type="NCBI Taxonomy" id="1679083"/>
    <lineage>
        <taxon>Archaea</taxon>
        <taxon>Methanobacteriati</taxon>
        <taxon>Methanobacteriota</taxon>
        <taxon>Stenosarchaea group</taxon>
        <taxon>Halobacteria</taxon>
        <taxon>Halobacteriales</taxon>
        <taxon>Natrialbaceae</taxon>
        <taxon>Natrarchaeobius</taxon>
    </lineage>
</organism>
<dbReference type="EMBL" id="REFZ01000005">
    <property type="protein sequence ID" value="RQH00728.1"/>
    <property type="molecule type" value="Genomic_DNA"/>
</dbReference>
<name>A0A3N6MDA5_NATCH</name>
<keyword evidence="1" id="KW-1133">Transmembrane helix</keyword>
<accession>A0A3N6MDA5</accession>